<reference evidence="2 3" key="1">
    <citation type="submission" date="2018-06" db="EMBL/GenBank/DDBJ databases">
        <authorList>
            <consortium name="Pathogen Informatics"/>
            <person name="Doyle S."/>
        </authorList>
    </citation>
    <scope>NUCLEOTIDE SEQUENCE [LARGE SCALE GENOMIC DNA]</scope>
    <source>
        <strain evidence="2 3">NCTC11179</strain>
    </source>
</reference>
<accession>A0A378U3Y5</accession>
<dbReference type="InterPro" id="IPR029068">
    <property type="entry name" value="Glyas_Bleomycin-R_OHBP_Dase"/>
</dbReference>
<dbReference type="Proteomes" id="UP000255024">
    <property type="component" value="Unassembled WGS sequence"/>
</dbReference>
<evidence type="ECO:0000259" key="1">
    <source>
        <dbReference type="PROSITE" id="PS51819"/>
    </source>
</evidence>
<dbReference type="InterPro" id="IPR037523">
    <property type="entry name" value="VOC_core"/>
</dbReference>
<gene>
    <name evidence="2" type="ORF">NCTC11179_03225</name>
</gene>
<dbReference type="EMBL" id="UGQL01000002">
    <property type="protein sequence ID" value="STZ69711.1"/>
    <property type="molecule type" value="Genomic_DNA"/>
</dbReference>
<dbReference type="PROSITE" id="PS51819">
    <property type="entry name" value="VOC"/>
    <property type="match status" value="1"/>
</dbReference>
<sequence length="221" mass="24872">MKITALTLETANLNNIVHFYQHTLGLALTTQTQNEVHFQAGDTKLIFQEKKDSPAFYHLAFNIATNHLAQAIAWAEAHNLELLPSPKAEVITYFDAWKAQSIYFWDLNGNLLEFIAREDIQTVLDQPFSPKEMLNISEIGIVTAQPMQTAEGIMQQTGLQYFDKAQPLPEFCAIGDDEGLLIFVTPERNWYPTAIKAQPGNAAIQLEVNANSYTIQASDWK</sequence>
<name>A0A378U3Y5_MYROD</name>
<dbReference type="Gene3D" id="3.10.180.10">
    <property type="entry name" value="2,3-Dihydroxybiphenyl 1,2-Dioxygenase, domain 1"/>
    <property type="match status" value="1"/>
</dbReference>
<evidence type="ECO:0000313" key="2">
    <source>
        <dbReference type="EMBL" id="STZ69711.1"/>
    </source>
</evidence>
<evidence type="ECO:0000313" key="3">
    <source>
        <dbReference type="Proteomes" id="UP000255024"/>
    </source>
</evidence>
<dbReference type="AlphaFoldDB" id="A0A378U3Y5"/>
<proteinExistence type="predicted"/>
<protein>
    <submittedName>
        <fullName evidence="2">Fosfomycin resistance protein FosB</fullName>
    </submittedName>
</protein>
<dbReference type="RefSeq" id="WP_115092372.1">
    <property type="nucleotide sequence ID" value="NZ_CP068107.1"/>
</dbReference>
<keyword evidence="3" id="KW-1185">Reference proteome</keyword>
<feature type="domain" description="VOC" evidence="1">
    <location>
        <begin position="2"/>
        <end position="117"/>
    </location>
</feature>
<organism evidence="2 3">
    <name type="scientific">Myroides odoratus</name>
    <name type="common">Flavobacterium odoratum</name>
    <dbReference type="NCBI Taxonomy" id="256"/>
    <lineage>
        <taxon>Bacteria</taxon>
        <taxon>Pseudomonadati</taxon>
        <taxon>Bacteroidota</taxon>
        <taxon>Flavobacteriia</taxon>
        <taxon>Flavobacteriales</taxon>
        <taxon>Flavobacteriaceae</taxon>
        <taxon>Myroides</taxon>
    </lineage>
</organism>
<dbReference type="SUPFAM" id="SSF54593">
    <property type="entry name" value="Glyoxalase/Bleomycin resistance protein/Dihydroxybiphenyl dioxygenase"/>
    <property type="match status" value="1"/>
</dbReference>